<feature type="coiled-coil region" evidence="1">
    <location>
        <begin position="982"/>
        <end position="1030"/>
    </location>
</feature>
<keyword evidence="1" id="KW-0175">Coiled coil</keyword>
<keyword evidence="4" id="KW-1185">Reference proteome</keyword>
<dbReference type="GO" id="GO:0032982">
    <property type="term" value="C:myosin filament"/>
    <property type="evidence" value="ECO:0007669"/>
    <property type="project" value="TreeGrafter"/>
</dbReference>
<dbReference type="EMBL" id="CAOQHR010000006">
    <property type="protein sequence ID" value="CAI6336167.1"/>
    <property type="molecule type" value="Genomic_DNA"/>
</dbReference>
<feature type="coiled-coil region" evidence="1">
    <location>
        <begin position="470"/>
        <end position="567"/>
    </location>
</feature>
<dbReference type="Gene3D" id="1.10.287.1490">
    <property type="match status" value="2"/>
</dbReference>
<evidence type="ECO:0000313" key="3">
    <source>
        <dbReference type="EMBL" id="CAI6336167.1"/>
    </source>
</evidence>
<dbReference type="GO" id="GO:0000146">
    <property type="term" value="F:microfilament motor activity"/>
    <property type="evidence" value="ECO:0007669"/>
    <property type="project" value="TreeGrafter"/>
</dbReference>
<evidence type="ECO:0000256" key="2">
    <source>
        <dbReference type="SAM" id="MobiDB-lite"/>
    </source>
</evidence>
<reference evidence="3" key="1">
    <citation type="submission" date="2023-01" db="EMBL/GenBank/DDBJ databases">
        <authorList>
            <person name="Van Ghelder C."/>
            <person name="Rancurel C."/>
        </authorList>
    </citation>
    <scope>NUCLEOTIDE SEQUENCE</scope>
    <source>
        <strain evidence="3">CNCM I-4278</strain>
    </source>
</reference>
<dbReference type="Proteomes" id="UP001152607">
    <property type="component" value="Unassembled WGS sequence"/>
</dbReference>
<dbReference type="GO" id="GO:1902404">
    <property type="term" value="P:mitotic actomyosin contractile ring contraction"/>
    <property type="evidence" value="ECO:0007669"/>
    <property type="project" value="TreeGrafter"/>
</dbReference>
<dbReference type="GO" id="GO:0051015">
    <property type="term" value="F:actin filament binding"/>
    <property type="evidence" value="ECO:0007669"/>
    <property type="project" value="TreeGrafter"/>
</dbReference>
<dbReference type="PANTHER" id="PTHR45615:SF40">
    <property type="entry name" value="MYOSIN HEAVY CHAIN, NON-MUSCLE"/>
    <property type="match status" value="1"/>
</dbReference>
<dbReference type="PANTHER" id="PTHR45615">
    <property type="entry name" value="MYOSIN HEAVY CHAIN, NON-MUSCLE"/>
    <property type="match status" value="1"/>
</dbReference>
<dbReference type="GO" id="GO:0016460">
    <property type="term" value="C:myosin II complex"/>
    <property type="evidence" value="ECO:0007669"/>
    <property type="project" value="TreeGrafter"/>
</dbReference>
<dbReference type="AlphaFoldDB" id="A0A9W4UK55"/>
<proteinExistence type="predicted"/>
<accession>A0A9W4UK55</accession>
<dbReference type="SUPFAM" id="SSF57997">
    <property type="entry name" value="Tropomyosin"/>
    <property type="match status" value="1"/>
</dbReference>
<dbReference type="GO" id="GO:0110085">
    <property type="term" value="C:mitotic actomyosin contractile ring"/>
    <property type="evidence" value="ECO:0007669"/>
    <property type="project" value="TreeGrafter"/>
</dbReference>
<evidence type="ECO:0000256" key="1">
    <source>
        <dbReference type="SAM" id="Coils"/>
    </source>
</evidence>
<feature type="compositionally biased region" description="Acidic residues" evidence="2">
    <location>
        <begin position="45"/>
        <end position="56"/>
    </location>
</feature>
<protein>
    <submittedName>
        <fullName evidence="3">Uncharacterized protein</fullName>
    </submittedName>
</protein>
<feature type="coiled-coil region" evidence="1">
    <location>
        <begin position="176"/>
        <end position="253"/>
    </location>
</feature>
<gene>
    <name evidence="3" type="ORF">PDIGIT_LOCUS9259</name>
</gene>
<feature type="compositionally biased region" description="Basic and acidic residues" evidence="2">
    <location>
        <begin position="60"/>
        <end position="77"/>
    </location>
</feature>
<dbReference type="OrthoDB" id="3532430at2759"/>
<evidence type="ECO:0000313" key="4">
    <source>
        <dbReference type="Proteomes" id="UP001152607"/>
    </source>
</evidence>
<name>A0A9W4UK55_9PLEO</name>
<sequence>MARISGLASEHHPQGPGDAHRRKKGRKRAASPPPAVPQVKRTRLDDDDTHDDDESTQDQLARELRDAVSRSQSHDDGAGIVAYPSIRRHSDPLVAAQDAPEDSQVTPPPPSTAPLAGRPNPVRRASGVRRARMSMPAQLHHVDEEFEDSKGQRFQFRPLKAVIDSRIRRRLRRSHLSQEVNNIEQHEKEDRKLRKQFAELKALLQEKDNAIKDLEYQLEAQRIGNITMSEDRVQELEQQLNQTKDEMDQLRRSSLYNGDSREPSAFEDIMEEYDDGEDNDLMLIDVDDSDGPAPVETAPLVNGIYAQRALELSSQVTVHSLATISQTQYDSLADPSQVDSSSPVPDKISDKAVSRYENEIERLIQQLSESQGALRVVAIELQNLNVLPPGASTNVIISALRHSFDALREELENLIPKCTLGLTNSDLLRKIPQLFEGALTELREKVIAAETHHQNEKMLQRQYEHVIDLLARSTESIGSLEENVAELTQENEIKQNDVDDLSEQVTTLNEQLDTQDNVIQNQSAELNDLKVEIADKETSLGRLRDSLENYRDEVNKLTTTVTDLEETHRHTLIDLEEAHATAINNLQTSLEEQIEGRTIAENDALDKKAYIEDLEESVTRMENEFETLRSELDQLRQRLSEETELRQEVEGERDTQADMAYNRANIIENLEEAFSDVEKQLAAKKELLESERAKLAETEDRLHGAEDEIAQLEEQLHNSGVQANELRSKLFQLQQDKEETIIRLEDDAREQAEADQDALQEEAQKRETAEAEVASLTTKVEGLQGEIDALERGMEGLRNDLADLEENRDNHVTTLDTQLADLRNKYAALENSTNSTITTLQANITDLTNEVNAQAAELERVRAAAAENETMLREEIAEKADTITVLETDLADAQAKNVQLERENKSLSERVEEEASEMLRISDLHHQESTALRAAIKTHEATIVNLQNAATAREKAHVELIAEKELEIQGLQVIGDTRAAAIVELESQIDVIKETFAAAEEDTRNTIDALVETQRQLQLQNQDLAHALKRRNADAVKAVKEMKVAGVAVRTNGVKGDLHRVVGGKIGKVSEKVKVGKKVNGRGKKEKIAKRQWDSGFHEAVVDDDEGLVDGEDDGLVVV</sequence>
<comment type="caution">
    <text evidence="3">The sequence shown here is derived from an EMBL/GenBank/DDBJ whole genome shotgun (WGS) entry which is preliminary data.</text>
</comment>
<feature type="region of interest" description="Disordered" evidence="2">
    <location>
        <begin position="1"/>
        <end position="122"/>
    </location>
</feature>
<feature type="compositionally biased region" description="Basic residues" evidence="2">
    <location>
        <begin position="20"/>
        <end position="29"/>
    </location>
</feature>
<organism evidence="3 4">
    <name type="scientific">Periconia digitata</name>
    <dbReference type="NCBI Taxonomy" id="1303443"/>
    <lineage>
        <taxon>Eukaryota</taxon>
        <taxon>Fungi</taxon>
        <taxon>Dikarya</taxon>
        <taxon>Ascomycota</taxon>
        <taxon>Pezizomycotina</taxon>
        <taxon>Dothideomycetes</taxon>
        <taxon>Pleosporomycetidae</taxon>
        <taxon>Pleosporales</taxon>
        <taxon>Massarineae</taxon>
        <taxon>Periconiaceae</taxon>
        <taxon>Periconia</taxon>
    </lineage>
</organism>
<feature type="region of interest" description="Disordered" evidence="2">
    <location>
        <begin position="749"/>
        <end position="775"/>
    </location>
</feature>